<sequence length="451" mass="51033">MDLNFKVEPDMKKFVYILIFSAAFNVIAEQSQFESDSVFFQNRDEVIKRCVRIHRFFIGKYESPDALVKIEPVVIPWGDELKGNNWHLGWPVAVLVNETIIVVYHRNPQHTPRFGVKKYKDQFHSTAIVTRSTDYGKTWTSSVDIRSFVKTPTEDCMLAFGNSIGTADDGTVVLVTAYGVFRSQDEGASWRHLPDSYTSRTLSGNKCNNGPVIVNHPEKGLVSFSHNKNREIITIRTSRDTGENWHQHIIKIPEWAAAIEPTGLYHDGSLFILARAHGKDSFQPETKTWRYIQLVSPEGWLPLMPAYTNITTTDITDEIPIEGYGPWSQDTVSLDLNPVSHRIEAVCTNRCGGGEGKEQQRMQMTLNLWSIDPREFKEGKSKWRFEGTLIKHAGTMTTGADGMHPGASVIDTKNNVQRIYVYLGEHLGPAGIFSVTRSLDTAALREWLKEN</sequence>
<dbReference type="SUPFAM" id="SSF50939">
    <property type="entry name" value="Sialidases"/>
    <property type="match status" value="1"/>
</dbReference>
<dbReference type="AlphaFoldDB" id="A0A1Q2MCP5"/>
<dbReference type="InterPro" id="IPR036278">
    <property type="entry name" value="Sialidase_sf"/>
</dbReference>
<protein>
    <submittedName>
        <fullName evidence="1">Neuraminidase (Sialidase)</fullName>
    </submittedName>
</protein>
<evidence type="ECO:0000313" key="1">
    <source>
        <dbReference type="EMBL" id="AQQ70476.1"/>
    </source>
</evidence>
<name>A0A1Q2MCP5_9BACT</name>
<reference evidence="2" key="1">
    <citation type="submission" date="2017-02" db="EMBL/GenBank/DDBJ databases">
        <title>Comparative genomics and description of representatives of a novel lineage of planctomycetes thriving in anoxic sediments.</title>
        <authorList>
            <person name="Spring S."/>
            <person name="Bunk B."/>
            <person name="Sproer C."/>
        </authorList>
    </citation>
    <scope>NUCLEOTIDE SEQUENCE [LARGE SCALE GENOMIC DNA]</scope>
    <source>
        <strain evidence="2">SM-Chi-D1</strain>
    </source>
</reference>
<dbReference type="EMBL" id="CP019646">
    <property type="protein sequence ID" value="AQQ70476.1"/>
    <property type="molecule type" value="Genomic_DNA"/>
</dbReference>
<organism evidence="1 2">
    <name type="scientific">Limihaloglobus sulfuriphilus</name>
    <dbReference type="NCBI Taxonomy" id="1851148"/>
    <lineage>
        <taxon>Bacteria</taxon>
        <taxon>Pseudomonadati</taxon>
        <taxon>Planctomycetota</taxon>
        <taxon>Phycisphaerae</taxon>
        <taxon>Sedimentisphaerales</taxon>
        <taxon>Sedimentisphaeraceae</taxon>
        <taxon>Limihaloglobus</taxon>
    </lineage>
</organism>
<dbReference type="Proteomes" id="UP000188181">
    <property type="component" value="Chromosome"/>
</dbReference>
<evidence type="ECO:0000313" key="2">
    <source>
        <dbReference type="Proteomes" id="UP000188181"/>
    </source>
</evidence>
<keyword evidence="2" id="KW-1185">Reference proteome</keyword>
<accession>A0A1Q2MCP5</accession>
<proteinExistence type="predicted"/>
<dbReference type="Gene3D" id="2.120.10.10">
    <property type="match status" value="1"/>
</dbReference>
<dbReference type="CDD" id="cd15482">
    <property type="entry name" value="Sialidase_non-viral"/>
    <property type="match status" value="1"/>
</dbReference>
<gene>
    <name evidence="1" type="ORF">SMSP2_00828</name>
</gene>
<dbReference type="STRING" id="1851148.SMSP2_00828"/>
<dbReference type="KEGG" id="pbas:SMSP2_00828"/>